<comment type="subcellular location">
    <subcellularLocation>
        <location evidence="1">Endoplasmic reticulum membrane</location>
    </subcellularLocation>
</comment>
<dbReference type="EMBL" id="JAHRHJ020000009">
    <property type="protein sequence ID" value="KAH9300338.1"/>
    <property type="molecule type" value="Genomic_DNA"/>
</dbReference>
<feature type="compositionally biased region" description="Polar residues" evidence="9">
    <location>
        <begin position="379"/>
        <end position="397"/>
    </location>
</feature>
<dbReference type="OMA" id="WIDANEQ"/>
<dbReference type="PANTHER" id="PTHR12447:SF25">
    <property type="entry name" value="ANKYRIN REPEAT DOMAIN-CONTAINING PROTEIN 13C"/>
    <property type="match status" value="1"/>
</dbReference>
<dbReference type="PROSITE" id="PS50088">
    <property type="entry name" value="ANK_REPEAT"/>
    <property type="match status" value="1"/>
</dbReference>
<feature type="compositionally biased region" description="Low complexity" evidence="9">
    <location>
        <begin position="444"/>
        <end position="470"/>
    </location>
</feature>
<protein>
    <recommendedName>
        <fullName evidence="10">Ankyrin repeat domain-containing protein</fullName>
    </recommendedName>
</protein>
<dbReference type="Pfam" id="PF11904">
    <property type="entry name" value="ANKRD13_C"/>
    <property type="match status" value="1"/>
</dbReference>
<keyword evidence="2" id="KW-0677">Repeat</keyword>
<dbReference type="InterPro" id="IPR055285">
    <property type="entry name" value="ANKRD13_C"/>
</dbReference>
<comment type="caution">
    <text evidence="11">The sequence shown here is derived from an EMBL/GenBank/DDBJ whole genome shotgun (WGS) entry which is preliminary data.</text>
</comment>
<evidence type="ECO:0000256" key="6">
    <source>
        <dbReference type="ARBA" id="ARBA00023186"/>
    </source>
</evidence>
<name>A0AA38FF81_TAXCH</name>
<dbReference type="GO" id="GO:0005789">
    <property type="term" value="C:endoplasmic reticulum membrane"/>
    <property type="evidence" value="ECO:0007669"/>
    <property type="project" value="UniProtKB-SubCell"/>
</dbReference>
<evidence type="ECO:0000313" key="11">
    <source>
        <dbReference type="EMBL" id="KAH9300338.1"/>
    </source>
</evidence>
<dbReference type="PANTHER" id="PTHR12447">
    <property type="entry name" value="ANKYRIN REPEAT DOMAIN-CONTAINING PROTEIN 13"/>
    <property type="match status" value="1"/>
</dbReference>
<evidence type="ECO:0000256" key="9">
    <source>
        <dbReference type="SAM" id="MobiDB-lite"/>
    </source>
</evidence>
<feature type="domain" description="Ankyrin repeat" evidence="10">
    <location>
        <begin position="191"/>
        <end position="567"/>
    </location>
</feature>
<dbReference type="AlphaFoldDB" id="A0AA38FF81"/>
<evidence type="ECO:0000256" key="7">
    <source>
        <dbReference type="ARBA" id="ARBA00037107"/>
    </source>
</evidence>
<comment type="function">
    <text evidence="7">Acts as a molecular chaperone for G protein-coupled receptors, regulating their biogenesis and exit from the ER.</text>
</comment>
<keyword evidence="5" id="KW-0472">Membrane</keyword>
<keyword evidence="3" id="KW-0256">Endoplasmic reticulum</keyword>
<evidence type="ECO:0000256" key="3">
    <source>
        <dbReference type="ARBA" id="ARBA00022824"/>
    </source>
</evidence>
<accession>A0AA38FF81</accession>
<evidence type="ECO:0000259" key="10">
    <source>
        <dbReference type="Pfam" id="PF11904"/>
    </source>
</evidence>
<dbReference type="Pfam" id="PF00023">
    <property type="entry name" value="Ank"/>
    <property type="match status" value="1"/>
</dbReference>
<dbReference type="Proteomes" id="UP000824469">
    <property type="component" value="Unassembled WGS sequence"/>
</dbReference>
<evidence type="ECO:0000256" key="5">
    <source>
        <dbReference type="ARBA" id="ARBA00023136"/>
    </source>
</evidence>
<dbReference type="InterPro" id="IPR021832">
    <property type="entry name" value="ANKRD13"/>
</dbReference>
<evidence type="ECO:0000256" key="8">
    <source>
        <dbReference type="PROSITE-ProRule" id="PRU00023"/>
    </source>
</evidence>
<evidence type="ECO:0000256" key="1">
    <source>
        <dbReference type="ARBA" id="ARBA00004586"/>
    </source>
</evidence>
<evidence type="ECO:0000256" key="2">
    <source>
        <dbReference type="ARBA" id="ARBA00022737"/>
    </source>
</evidence>
<feature type="non-terminal residue" evidence="11">
    <location>
        <position position="1"/>
    </location>
</feature>
<evidence type="ECO:0000256" key="4">
    <source>
        <dbReference type="ARBA" id="ARBA00023043"/>
    </source>
</evidence>
<organism evidence="11 12">
    <name type="scientific">Taxus chinensis</name>
    <name type="common">Chinese yew</name>
    <name type="synonym">Taxus wallichiana var. chinensis</name>
    <dbReference type="NCBI Taxonomy" id="29808"/>
    <lineage>
        <taxon>Eukaryota</taxon>
        <taxon>Viridiplantae</taxon>
        <taxon>Streptophyta</taxon>
        <taxon>Embryophyta</taxon>
        <taxon>Tracheophyta</taxon>
        <taxon>Spermatophyta</taxon>
        <taxon>Pinopsida</taxon>
        <taxon>Pinidae</taxon>
        <taxon>Conifers II</taxon>
        <taxon>Cupressales</taxon>
        <taxon>Taxaceae</taxon>
        <taxon>Taxus</taxon>
    </lineage>
</organism>
<keyword evidence="12" id="KW-1185">Reference proteome</keyword>
<feature type="compositionally biased region" description="Basic and acidic residues" evidence="9">
    <location>
        <begin position="484"/>
        <end position="498"/>
    </location>
</feature>
<feature type="repeat" description="ANK" evidence="8">
    <location>
        <begin position="74"/>
        <end position="106"/>
    </location>
</feature>
<evidence type="ECO:0000313" key="12">
    <source>
        <dbReference type="Proteomes" id="UP000824469"/>
    </source>
</evidence>
<dbReference type="Gene3D" id="1.25.40.20">
    <property type="entry name" value="Ankyrin repeat-containing domain"/>
    <property type="match status" value="1"/>
</dbReference>
<keyword evidence="4 8" id="KW-0040">ANK repeat</keyword>
<reference evidence="11 12" key="1">
    <citation type="journal article" date="2021" name="Nat. Plants">
        <title>The Taxus genome provides insights into paclitaxel biosynthesis.</title>
        <authorList>
            <person name="Xiong X."/>
            <person name="Gou J."/>
            <person name="Liao Q."/>
            <person name="Li Y."/>
            <person name="Zhou Q."/>
            <person name="Bi G."/>
            <person name="Li C."/>
            <person name="Du R."/>
            <person name="Wang X."/>
            <person name="Sun T."/>
            <person name="Guo L."/>
            <person name="Liang H."/>
            <person name="Lu P."/>
            <person name="Wu Y."/>
            <person name="Zhang Z."/>
            <person name="Ro D.K."/>
            <person name="Shang Y."/>
            <person name="Huang S."/>
            <person name="Yan J."/>
        </authorList>
    </citation>
    <scope>NUCLEOTIDE SEQUENCE [LARGE SCALE GENOMIC DNA]</scope>
    <source>
        <strain evidence="11">Ta-2019</strain>
    </source>
</reference>
<dbReference type="PROSITE" id="PS50297">
    <property type="entry name" value="ANK_REP_REGION"/>
    <property type="match status" value="1"/>
</dbReference>
<feature type="region of interest" description="Disordered" evidence="9">
    <location>
        <begin position="374"/>
        <end position="509"/>
    </location>
</feature>
<sequence>MTMAQLSALEIKQFEHSPVHLAVANRDYNRLRQIITSLPRLPKAGEVNTEDESILAEERADVVSAAIDRRDVPGRETPLHLAVRLKDPVSVDMLMATGADWSLQNEQGWSALQEAVCAREDNLALIITRYYQPLAWAKWCRRLPRIIAALRRMRDFYMEVNFQFESSVIPFISRIAPSDTYKIWKRGSNFRADMTLAGFDGFRIQRSDQSFLFLGEGTEDGKLGPGSLIMLNHKEKEITNALEGAGAFPSEAEVAQEVAQMSQTSLYRPGIDVTQSELVPQLTWRRQERTETVGPWKAKIYDMLHVVVSVRSRRFPGAMSDEELFGAESDRFEAEQGVYDEILTEEERLQLENALNTAHYDANNGLEDDGSAFFGRNVSHGNENNSASVLDSKQNGTAELAESSKDEKKGWFGWSRKPLKNDGVKRTGSSRYSVSIEDVKAGGSSSSVTDDSNSTPNKFSSLSASSSYRSVEADDPVSMKKGKEKASKKGKKESDKTKRASTSSDSKHESEFKKGLRPVLWLTPDFPLKTEELLPLLDILANKVKAVRRLRELLTTKLPPGNFPVKIHGLLPFLLLELHLHLSLMSRDQPFHLLEPPKSVSVIVSRQHSKINIDFNIVAFTHNGHIMVSDLGNQGISKIDYRESWAWAEGDIMKRR</sequence>
<dbReference type="SUPFAM" id="SSF48403">
    <property type="entry name" value="Ankyrin repeat"/>
    <property type="match status" value="1"/>
</dbReference>
<dbReference type="InterPro" id="IPR002110">
    <property type="entry name" value="Ankyrin_rpt"/>
</dbReference>
<gene>
    <name evidence="11" type="ORF">KI387_011921</name>
</gene>
<proteinExistence type="predicted"/>
<dbReference type="InterPro" id="IPR036770">
    <property type="entry name" value="Ankyrin_rpt-contain_sf"/>
</dbReference>
<keyword evidence="6" id="KW-0143">Chaperone</keyword>